<comment type="caution">
    <text evidence="2">The sequence shown here is derived from an EMBL/GenBank/DDBJ whole genome shotgun (WGS) entry which is preliminary data.</text>
</comment>
<dbReference type="Proteomes" id="UP000240971">
    <property type="component" value="Unassembled WGS sequence"/>
</dbReference>
<sequence>MKSYHVNLGAGLSGLTLKEHNEPTPGLNEVVIKIKASSLNYREIMILRGFYPLPVRPDVVPLCDGAGEVVAIGAAVTRVKVGDRVAGQVFPEWQDGPFAWENAAQLGGSLNGMLTELAVLHENAVVHIPAHLSYVAAASLPCAGLTAWNALTGGRGLVAGQTVLTLGSGGVSLFAVQLAKLAGARVIATTSSEEKGARLKALGADEIINYAENTDWHLQVRELTNGKGVDHVVEVGGAGTMEKSIRSTAIEGEVAMIGGVANDSSLLNVNLITYGMTNMRPIAIGSKAQFVAMNKAIAVNGMQPVIDQVFHFSEAAEAFRYYMEGKYFGKVVISHE</sequence>
<name>A0A2P8H9N2_CHINA</name>
<keyword evidence="3" id="KW-1185">Reference proteome</keyword>
<dbReference type="SMART" id="SM00829">
    <property type="entry name" value="PKS_ER"/>
    <property type="match status" value="1"/>
</dbReference>
<proteinExistence type="predicted"/>
<dbReference type="InterPro" id="IPR020843">
    <property type="entry name" value="ER"/>
</dbReference>
<evidence type="ECO:0000259" key="1">
    <source>
        <dbReference type="SMART" id="SM00829"/>
    </source>
</evidence>
<reference evidence="2 3" key="1">
    <citation type="submission" date="2018-03" db="EMBL/GenBank/DDBJ databases">
        <title>Genomic Encyclopedia of Archaeal and Bacterial Type Strains, Phase II (KMG-II): from individual species to whole genera.</title>
        <authorList>
            <person name="Goeker M."/>
        </authorList>
    </citation>
    <scope>NUCLEOTIDE SEQUENCE [LARGE SCALE GENOMIC DNA]</scope>
    <source>
        <strain evidence="2 3">DSM 24859</strain>
    </source>
</reference>
<dbReference type="InterPro" id="IPR052711">
    <property type="entry name" value="Zinc_ADH-like"/>
</dbReference>
<dbReference type="CDD" id="cd08276">
    <property type="entry name" value="MDR7"/>
    <property type="match status" value="1"/>
</dbReference>
<dbReference type="InterPro" id="IPR013154">
    <property type="entry name" value="ADH-like_N"/>
</dbReference>
<organism evidence="2 3">
    <name type="scientific">Chitinophaga niastensis</name>
    <dbReference type="NCBI Taxonomy" id="536980"/>
    <lineage>
        <taxon>Bacteria</taxon>
        <taxon>Pseudomonadati</taxon>
        <taxon>Bacteroidota</taxon>
        <taxon>Chitinophagia</taxon>
        <taxon>Chitinophagales</taxon>
        <taxon>Chitinophagaceae</taxon>
        <taxon>Chitinophaga</taxon>
    </lineage>
</organism>
<dbReference type="InterPro" id="IPR036291">
    <property type="entry name" value="NAD(P)-bd_dom_sf"/>
</dbReference>
<dbReference type="Pfam" id="PF00107">
    <property type="entry name" value="ADH_zinc_N"/>
    <property type="match status" value="1"/>
</dbReference>
<protein>
    <submittedName>
        <fullName evidence="2">NADPH:quinone reductase-like Zn-dependent oxidoreductase</fullName>
    </submittedName>
</protein>
<dbReference type="SUPFAM" id="SSF51735">
    <property type="entry name" value="NAD(P)-binding Rossmann-fold domains"/>
    <property type="match status" value="1"/>
</dbReference>
<dbReference type="EMBL" id="PYAW01000010">
    <property type="protein sequence ID" value="PSL42879.1"/>
    <property type="molecule type" value="Genomic_DNA"/>
</dbReference>
<dbReference type="Gene3D" id="3.40.50.720">
    <property type="entry name" value="NAD(P)-binding Rossmann-like Domain"/>
    <property type="match status" value="1"/>
</dbReference>
<dbReference type="Pfam" id="PF08240">
    <property type="entry name" value="ADH_N"/>
    <property type="match status" value="1"/>
</dbReference>
<dbReference type="AlphaFoldDB" id="A0A2P8H9N2"/>
<evidence type="ECO:0000313" key="2">
    <source>
        <dbReference type="EMBL" id="PSL42879.1"/>
    </source>
</evidence>
<dbReference type="PANTHER" id="PTHR45033:SF2">
    <property type="entry name" value="ZINC-TYPE ALCOHOL DEHYDROGENASE-LIKE PROTEIN C1773.06C"/>
    <property type="match status" value="1"/>
</dbReference>
<evidence type="ECO:0000313" key="3">
    <source>
        <dbReference type="Proteomes" id="UP000240971"/>
    </source>
</evidence>
<gene>
    <name evidence="2" type="ORF">CLV51_11096</name>
</gene>
<dbReference type="InterPro" id="IPR011032">
    <property type="entry name" value="GroES-like_sf"/>
</dbReference>
<dbReference type="OrthoDB" id="648910at2"/>
<accession>A0A2P8H9N2</accession>
<dbReference type="InterPro" id="IPR013149">
    <property type="entry name" value="ADH-like_C"/>
</dbReference>
<dbReference type="RefSeq" id="WP_106531330.1">
    <property type="nucleotide sequence ID" value="NZ_PYAW01000010.1"/>
</dbReference>
<feature type="domain" description="Enoyl reductase (ER)" evidence="1">
    <location>
        <begin position="10"/>
        <end position="333"/>
    </location>
</feature>
<dbReference type="GO" id="GO:0016491">
    <property type="term" value="F:oxidoreductase activity"/>
    <property type="evidence" value="ECO:0007669"/>
    <property type="project" value="InterPro"/>
</dbReference>
<dbReference type="SUPFAM" id="SSF50129">
    <property type="entry name" value="GroES-like"/>
    <property type="match status" value="1"/>
</dbReference>
<dbReference type="Gene3D" id="3.90.180.10">
    <property type="entry name" value="Medium-chain alcohol dehydrogenases, catalytic domain"/>
    <property type="match status" value="1"/>
</dbReference>
<dbReference type="PANTHER" id="PTHR45033">
    <property type="match status" value="1"/>
</dbReference>